<accession>A0ABN7ANG1</accession>
<gene>
    <name evidence="2" type="ORF">NTJ_06572</name>
</gene>
<evidence type="ECO:0000313" key="2">
    <source>
        <dbReference type="EMBL" id="BES93763.1"/>
    </source>
</evidence>
<keyword evidence="3" id="KW-1185">Reference proteome</keyword>
<evidence type="ECO:0000313" key="3">
    <source>
        <dbReference type="Proteomes" id="UP001307889"/>
    </source>
</evidence>
<keyword evidence="1" id="KW-0812">Transmembrane</keyword>
<organism evidence="2 3">
    <name type="scientific">Nesidiocoris tenuis</name>
    <dbReference type="NCBI Taxonomy" id="355587"/>
    <lineage>
        <taxon>Eukaryota</taxon>
        <taxon>Metazoa</taxon>
        <taxon>Ecdysozoa</taxon>
        <taxon>Arthropoda</taxon>
        <taxon>Hexapoda</taxon>
        <taxon>Insecta</taxon>
        <taxon>Pterygota</taxon>
        <taxon>Neoptera</taxon>
        <taxon>Paraneoptera</taxon>
        <taxon>Hemiptera</taxon>
        <taxon>Heteroptera</taxon>
        <taxon>Panheteroptera</taxon>
        <taxon>Cimicomorpha</taxon>
        <taxon>Miridae</taxon>
        <taxon>Dicyphina</taxon>
        <taxon>Nesidiocoris</taxon>
    </lineage>
</organism>
<feature type="transmembrane region" description="Helical" evidence="1">
    <location>
        <begin position="35"/>
        <end position="53"/>
    </location>
</feature>
<protein>
    <submittedName>
        <fullName evidence="2">Uncharacterized protein</fullName>
    </submittedName>
</protein>
<keyword evidence="1" id="KW-0472">Membrane</keyword>
<sequence>MEVLKTAAKQVFTVCLFNPEGVQVAFDFFKGQYEVIWIVLMMIAVVMVNIRFWNIPKDQLPDTPISVARAVGEALLHWSLSNTAFFLCLEAHKLVYGLFTEFVPAQNALKTHGSRCSVLEN</sequence>
<evidence type="ECO:0000256" key="1">
    <source>
        <dbReference type="SAM" id="Phobius"/>
    </source>
</evidence>
<proteinExistence type="predicted"/>
<dbReference type="EMBL" id="AP028912">
    <property type="protein sequence ID" value="BES93763.1"/>
    <property type="molecule type" value="Genomic_DNA"/>
</dbReference>
<reference evidence="2 3" key="1">
    <citation type="submission" date="2023-09" db="EMBL/GenBank/DDBJ databases">
        <title>Nesidiocoris tenuis whole genome shotgun sequence.</title>
        <authorList>
            <person name="Shibata T."/>
            <person name="Shimoda M."/>
            <person name="Kobayashi T."/>
            <person name="Uehara T."/>
        </authorList>
    </citation>
    <scope>NUCLEOTIDE SEQUENCE [LARGE SCALE GENOMIC DNA]</scope>
    <source>
        <strain evidence="2 3">Japan</strain>
    </source>
</reference>
<keyword evidence="1" id="KW-1133">Transmembrane helix</keyword>
<name>A0ABN7ANG1_9HEMI</name>
<dbReference type="Proteomes" id="UP001307889">
    <property type="component" value="Chromosome 4"/>
</dbReference>